<dbReference type="EMBL" id="LCIR01000004">
    <property type="protein sequence ID" value="KKT60012.1"/>
    <property type="molecule type" value="Genomic_DNA"/>
</dbReference>
<reference evidence="1 2" key="1">
    <citation type="journal article" date="2015" name="Nature">
        <title>rRNA introns, odd ribosomes, and small enigmatic genomes across a large radiation of phyla.</title>
        <authorList>
            <person name="Brown C.T."/>
            <person name="Hug L.A."/>
            <person name="Thomas B.C."/>
            <person name="Sharon I."/>
            <person name="Castelle C.J."/>
            <person name="Singh A."/>
            <person name="Wilkins M.J."/>
            <person name="Williams K.H."/>
            <person name="Banfield J.F."/>
        </authorList>
    </citation>
    <scope>NUCLEOTIDE SEQUENCE [LARGE SCALE GENOMIC DNA]</scope>
</reference>
<name>A0A0G1KUJ4_9BACT</name>
<evidence type="ECO:0000313" key="1">
    <source>
        <dbReference type="EMBL" id="KKT60012.1"/>
    </source>
</evidence>
<dbReference type="AlphaFoldDB" id="A0A0G1KUJ4"/>
<comment type="caution">
    <text evidence="1">The sequence shown here is derived from an EMBL/GenBank/DDBJ whole genome shotgun (WGS) entry which is preliminary data.</text>
</comment>
<organism evidence="1 2">
    <name type="scientific">Candidatus Giovannonibacteria bacterium GW2011_GWA1_44_25</name>
    <dbReference type="NCBI Taxonomy" id="1618645"/>
    <lineage>
        <taxon>Bacteria</taxon>
        <taxon>Candidatus Giovannoniibacteriota</taxon>
    </lineage>
</organism>
<proteinExistence type="predicted"/>
<sequence>MNKEETTKYIPEESESKINVDFDALIAECDRLRSVPKMSPKEIHYVLKQYEKINSESVDTAFEADKKLLSLVVDRIAKECGETGSLSIYDNAIQLITKKSIKKFEEIFAESPLTSAVFFPTMGAIGFRGADAMRLHNPGYLIYSLASFGSVTQLQSLHHEFIHSKQSFLPEEEALIALKNDLNESCWHIAYYVSRALLGLGQTKAQRGIGRLKEKIAAKEELAETHAYIGTARRDNLQLSFSDFLRDMQTGYSFGGEPKEIDRLILANFEVKRLYALGLSDEEIGLLVRDAKWDYKKRRYDILDEKAAQIMKEKDLDEEDVDNLVLADDLRRQIFINKTQLIAQDELKKAVKNLQK</sequence>
<protein>
    <submittedName>
        <fullName evidence="1">Uncharacterized protein</fullName>
    </submittedName>
</protein>
<gene>
    <name evidence="1" type="ORF">UW53_C0004G0024</name>
</gene>
<evidence type="ECO:0000313" key="2">
    <source>
        <dbReference type="Proteomes" id="UP000034087"/>
    </source>
</evidence>
<accession>A0A0G1KUJ4</accession>
<dbReference type="Proteomes" id="UP000034087">
    <property type="component" value="Unassembled WGS sequence"/>
</dbReference>